<dbReference type="PANTHER" id="PTHR46825">
    <property type="entry name" value="D-ALANYL-D-ALANINE-CARBOXYPEPTIDASE/ENDOPEPTIDASE AMPH"/>
    <property type="match status" value="1"/>
</dbReference>
<comment type="caution">
    <text evidence="4">The sequence shown here is derived from an EMBL/GenBank/DDBJ whole genome shotgun (WGS) entry which is preliminary data.</text>
</comment>
<dbReference type="InterPro" id="IPR050491">
    <property type="entry name" value="AmpC-like"/>
</dbReference>
<accession>A0A9W9ETF3</accession>
<feature type="domain" description="Beta-lactamase-related" evidence="2">
    <location>
        <begin position="26"/>
        <end position="359"/>
    </location>
</feature>
<dbReference type="EMBL" id="JAPQKH010000007">
    <property type="protein sequence ID" value="KAJ5087564.1"/>
    <property type="molecule type" value="Genomic_DNA"/>
</dbReference>
<dbReference type="InterPro" id="IPR001466">
    <property type="entry name" value="Beta-lactam-related"/>
</dbReference>
<name>A0A9W9ETF3_9EURO</name>
<evidence type="ECO:0000256" key="1">
    <source>
        <dbReference type="ARBA" id="ARBA00038215"/>
    </source>
</evidence>
<dbReference type="Pfam" id="PF11954">
    <property type="entry name" value="DUF3471"/>
    <property type="match status" value="1"/>
</dbReference>
<evidence type="ECO:0000259" key="2">
    <source>
        <dbReference type="Pfam" id="PF00144"/>
    </source>
</evidence>
<proteinExistence type="inferred from homology"/>
<keyword evidence="5" id="KW-1185">Reference proteome</keyword>
<evidence type="ECO:0000259" key="3">
    <source>
        <dbReference type="Pfam" id="PF11954"/>
    </source>
</evidence>
<dbReference type="Gene3D" id="2.40.128.600">
    <property type="match status" value="1"/>
</dbReference>
<organism evidence="4 5">
    <name type="scientific">Penicillium angulare</name>
    <dbReference type="NCBI Taxonomy" id="116970"/>
    <lineage>
        <taxon>Eukaryota</taxon>
        <taxon>Fungi</taxon>
        <taxon>Dikarya</taxon>
        <taxon>Ascomycota</taxon>
        <taxon>Pezizomycotina</taxon>
        <taxon>Eurotiomycetes</taxon>
        <taxon>Eurotiomycetidae</taxon>
        <taxon>Eurotiales</taxon>
        <taxon>Aspergillaceae</taxon>
        <taxon>Penicillium</taxon>
    </lineage>
</organism>
<feature type="domain" description="Peptidase S12 Pab87-related C-terminal" evidence="3">
    <location>
        <begin position="409"/>
        <end position="497"/>
    </location>
</feature>
<comment type="similarity">
    <text evidence="1">Belongs to the peptidase S12 family.</text>
</comment>
<reference evidence="4" key="1">
    <citation type="submission" date="2022-11" db="EMBL/GenBank/DDBJ databases">
        <authorList>
            <person name="Petersen C."/>
        </authorList>
    </citation>
    <scope>NUCLEOTIDE SEQUENCE</scope>
    <source>
        <strain evidence="4">IBT 30069</strain>
    </source>
</reference>
<dbReference type="AlphaFoldDB" id="A0A9W9ETF3"/>
<evidence type="ECO:0008006" key="6">
    <source>
        <dbReference type="Google" id="ProtNLM"/>
    </source>
</evidence>
<protein>
    <recommendedName>
        <fullName evidence="6">Beta-lactamase-related domain-containing protein</fullName>
    </recommendedName>
</protein>
<dbReference type="Pfam" id="PF00144">
    <property type="entry name" value="Beta-lactamase"/>
    <property type="match status" value="1"/>
</dbReference>
<evidence type="ECO:0000313" key="5">
    <source>
        <dbReference type="Proteomes" id="UP001149165"/>
    </source>
</evidence>
<dbReference type="OrthoDB" id="5946976at2759"/>
<dbReference type="Proteomes" id="UP001149165">
    <property type="component" value="Unassembled WGS sequence"/>
</dbReference>
<evidence type="ECO:0000313" key="4">
    <source>
        <dbReference type="EMBL" id="KAJ5087564.1"/>
    </source>
</evidence>
<dbReference type="PANTHER" id="PTHR46825:SF9">
    <property type="entry name" value="BETA-LACTAMASE-RELATED DOMAIN-CONTAINING PROTEIN"/>
    <property type="match status" value="1"/>
</dbReference>
<reference evidence="4" key="2">
    <citation type="journal article" date="2023" name="IMA Fungus">
        <title>Comparative genomic study of the Penicillium genus elucidates a diverse pangenome and 15 lateral gene transfer events.</title>
        <authorList>
            <person name="Petersen C."/>
            <person name="Sorensen T."/>
            <person name="Nielsen M.R."/>
            <person name="Sondergaard T.E."/>
            <person name="Sorensen J.L."/>
            <person name="Fitzpatrick D.A."/>
            <person name="Frisvad J.C."/>
            <person name="Nielsen K.L."/>
        </authorList>
    </citation>
    <scope>NUCLEOTIDE SEQUENCE</scope>
    <source>
        <strain evidence="4">IBT 30069</strain>
    </source>
</reference>
<dbReference type="InterPro" id="IPR021860">
    <property type="entry name" value="Peptidase_S12_Pab87-rel_C"/>
</dbReference>
<dbReference type="Gene3D" id="3.40.710.10">
    <property type="entry name" value="DD-peptidase/beta-lactamase superfamily"/>
    <property type="match status" value="1"/>
</dbReference>
<dbReference type="SUPFAM" id="SSF56601">
    <property type="entry name" value="beta-lactamase/transpeptidase-like"/>
    <property type="match status" value="1"/>
</dbReference>
<dbReference type="InterPro" id="IPR012338">
    <property type="entry name" value="Beta-lactam/transpept-like"/>
</dbReference>
<gene>
    <name evidence="4" type="ORF">N7456_011180</name>
</gene>
<sequence>MANPLVSSELPKPTEADKISPLNEKLAKLVQDTLEKWHINGVAVAVIDGDKTWSEGYGLASLPDTPVKPSTLFWTGSTTKSFTASAASLLVDDKKYPDIMWETPLSQLIREDFVVQDEYATSHITLEDALSNRTGLPGHMLSLGREGSVRDVVRSLRHLPMDKEIRSTWQYCNAMFITVAHAIEVVTGQWLGDFLRERIWKPLGMNSTFFSLEDAQRHVASNEDTILAKPYAWDKESAESKELPYCEATLSGAGAIISNVLDYAKYVRSMIRRSGPLSEAGYKELMKARSFVPEMIPQFKKQVTYSLGLMAGTYHGEEAIFHHGGLDGMTSTMIFFPDRDWGVVVFSNSTGLGREVLVWHLIDEFLGVPEEKRVDLFEMKQKSIIKKQEARSQAREKLFPSASFPGRPLSLALEEYAGTYTHPAYPDLIISINSSGDPTLDGLLTGAFPISITLKHVSGDSFVLEIFEFAYEEATSFVKAEFYVDIARKVAKFGAAIDDSDMPNILIWFTRSGE</sequence>